<dbReference type="Proteomes" id="UP001162992">
    <property type="component" value="Chromosome 23"/>
</dbReference>
<proteinExistence type="predicted"/>
<keyword evidence="2" id="KW-1185">Reference proteome</keyword>
<dbReference type="EMBL" id="CM055114">
    <property type="protein sequence ID" value="KAJ7514635.1"/>
    <property type="molecule type" value="Genomic_DNA"/>
</dbReference>
<reference evidence="2" key="1">
    <citation type="journal article" date="2024" name="Proc. Natl. Acad. Sci. U.S.A.">
        <title>Extraordinary preservation of gene collinearity over three hundred million years revealed in homosporous lycophytes.</title>
        <authorList>
            <person name="Li C."/>
            <person name="Wickell D."/>
            <person name="Kuo L.Y."/>
            <person name="Chen X."/>
            <person name="Nie B."/>
            <person name="Liao X."/>
            <person name="Peng D."/>
            <person name="Ji J."/>
            <person name="Jenkins J."/>
            <person name="Williams M."/>
            <person name="Shu S."/>
            <person name="Plott C."/>
            <person name="Barry K."/>
            <person name="Rajasekar S."/>
            <person name="Grimwood J."/>
            <person name="Han X."/>
            <person name="Sun S."/>
            <person name="Hou Z."/>
            <person name="He W."/>
            <person name="Dai G."/>
            <person name="Sun C."/>
            <person name="Schmutz J."/>
            <person name="Leebens-Mack J.H."/>
            <person name="Li F.W."/>
            <person name="Wang L."/>
        </authorList>
    </citation>
    <scope>NUCLEOTIDE SEQUENCE [LARGE SCALE GENOMIC DNA]</scope>
    <source>
        <strain evidence="2">cv. PW_Plant_1</strain>
    </source>
</reference>
<organism evidence="1 2">
    <name type="scientific">Diphasiastrum complanatum</name>
    <name type="common">Issler's clubmoss</name>
    <name type="synonym">Lycopodium complanatum</name>
    <dbReference type="NCBI Taxonomy" id="34168"/>
    <lineage>
        <taxon>Eukaryota</taxon>
        <taxon>Viridiplantae</taxon>
        <taxon>Streptophyta</taxon>
        <taxon>Embryophyta</taxon>
        <taxon>Tracheophyta</taxon>
        <taxon>Lycopodiopsida</taxon>
        <taxon>Lycopodiales</taxon>
        <taxon>Lycopodiaceae</taxon>
        <taxon>Lycopodioideae</taxon>
        <taxon>Diphasiastrum</taxon>
    </lineage>
</organism>
<name>A0ACC2AAR1_DIPCM</name>
<comment type="caution">
    <text evidence="1">The sequence shown here is derived from an EMBL/GenBank/DDBJ whole genome shotgun (WGS) entry which is preliminary data.</text>
</comment>
<accession>A0ACC2AAR1</accession>
<evidence type="ECO:0000313" key="1">
    <source>
        <dbReference type="EMBL" id="KAJ7514635.1"/>
    </source>
</evidence>
<sequence>MMHKHALESVDRTLCDLLSSDAPFGGITVVLGGDFWQVLPVVRRSSRAQIVSASLKFSQLRKDVEVHRLKTNMRVMGLEGSDVNEQVDFAKFLLRVGDGREETCMHHDLESICLPDNMCLGIQNLDDLISFTFPNILENYREVDFWKNRAILTALNDDVETIAF</sequence>
<evidence type="ECO:0000313" key="2">
    <source>
        <dbReference type="Proteomes" id="UP001162992"/>
    </source>
</evidence>
<protein>
    <submittedName>
        <fullName evidence="1">Uncharacterized protein</fullName>
    </submittedName>
</protein>
<gene>
    <name evidence="1" type="ORF">O6H91_23G053500</name>
</gene>